<sequence>MIKYPQLMVAVPDIPGTFSYGLSGLRKKMHILGDKLQSLNQSLFSKTQQRINTDPAAELVSRIPNSSQRDTITAAYTFKEAAISNSHGKPARTHSAKSPYVTPEPTNRRMKSQSEKALYSQIENHPDLLLPSPIGAKKRKREADGNELQRDIPLKPSSANHEDTTYRRVQRKTAISLSDKDTLLSDASCNSLCSDQEGFFLVLDDHITV</sequence>
<keyword evidence="3" id="KW-1185">Reference proteome</keyword>
<evidence type="ECO:0000256" key="1">
    <source>
        <dbReference type="SAM" id="MobiDB-lite"/>
    </source>
</evidence>
<accession>A0A1E3NFN4</accession>
<gene>
    <name evidence="2" type="ORF">PICMEDRAFT_73754</name>
</gene>
<evidence type="ECO:0000313" key="2">
    <source>
        <dbReference type="EMBL" id="ODQ44955.1"/>
    </source>
</evidence>
<dbReference type="GeneID" id="30181262"/>
<protein>
    <submittedName>
        <fullName evidence="2">Uncharacterized protein</fullName>
    </submittedName>
</protein>
<reference evidence="2 3" key="1">
    <citation type="journal article" date="2016" name="Proc. Natl. Acad. Sci. U.S.A.">
        <title>Comparative genomics of biotechnologically important yeasts.</title>
        <authorList>
            <person name="Riley R."/>
            <person name="Haridas S."/>
            <person name="Wolfe K.H."/>
            <person name="Lopes M.R."/>
            <person name="Hittinger C.T."/>
            <person name="Goeker M."/>
            <person name="Salamov A.A."/>
            <person name="Wisecaver J.H."/>
            <person name="Long T.M."/>
            <person name="Calvey C.H."/>
            <person name="Aerts A.L."/>
            <person name="Barry K.W."/>
            <person name="Choi C."/>
            <person name="Clum A."/>
            <person name="Coughlan A.Y."/>
            <person name="Deshpande S."/>
            <person name="Douglass A.P."/>
            <person name="Hanson S.J."/>
            <person name="Klenk H.-P."/>
            <person name="LaButti K.M."/>
            <person name="Lapidus A."/>
            <person name="Lindquist E.A."/>
            <person name="Lipzen A.M."/>
            <person name="Meier-Kolthoff J.P."/>
            <person name="Ohm R.A."/>
            <person name="Otillar R.P."/>
            <person name="Pangilinan J.L."/>
            <person name="Peng Y."/>
            <person name="Rokas A."/>
            <person name="Rosa C.A."/>
            <person name="Scheuner C."/>
            <person name="Sibirny A.A."/>
            <person name="Slot J.C."/>
            <person name="Stielow J.B."/>
            <person name="Sun H."/>
            <person name="Kurtzman C.P."/>
            <person name="Blackwell M."/>
            <person name="Grigoriev I.V."/>
            <person name="Jeffries T.W."/>
        </authorList>
    </citation>
    <scope>NUCLEOTIDE SEQUENCE [LARGE SCALE GENOMIC DNA]</scope>
    <source>
        <strain evidence="2 3">NRRL Y-2026</strain>
    </source>
</reference>
<evidence type="ECO:0000313" key="3">
    <source>
        <dbReference type="Proteomes" id="UP000094455"/>
    </source>
</evidence>
<feature type="compositionally biased region" description="Basic and acidic residues" evidence="1">
    <location>
        <begin position="141"/>
        <end position="153"/>
    </location>
</feature>
<dbReference type="AlphaFoldDB" id="A0A1E3NFN4"/>
<proteinExistence type="predicted"/>
<dbReference type="RefSeq" id="XP_019016068.1">
    <property type="nucleotide sequence ID" value="XM_019164575.1"/>
</dbReference>
<feature type="region of interest" description="Disordered" evidence="1">
    <location>
        <begin position="83"/>
        <end position="109"/>
    </location>
</feature>
<dbReference type="Proteomes" id="UP000094455">
    <property type="component" value="Unassembled WGS sequence"/>
</dbReference>
<organism evidence="2 3">
    <name type="scientific">Pichia membranifaciens NRRL Y-2026</name>
    <dbReference type="NCBI Taxonomy" id="763406"/>
    <lineage>
        <taxon>Eukaryota</taxon>
        <taxon>Fungi</taxon>
        <taxon>Dikarya</taxon>
        <taxon>Ascomycota</taxon>
        <taxon>Saccharomycotina</taxon>
        <taxon>Pichiomycetes</taxon>
        <taxon>Pichiales</taxon>
        <taxon>Pichiaceae</taxon>
        <taxon>Pichia</taxon>
    </lineage>
</organism>
<name>A0A1E3NFN4_9ASCO</name>
<feature type="region of interest" description="Disordered" evidence="1">
    <location>
        <begin position="131"/>
        <end position="164"/>
    </location>
</feature>
<dbReference type="EMBL" id="KV454005">
    <property type="protein sequence ID" value="ODQ44955.1"/>
    <property type="molecule type" value="Genomic_DNA"/>
</dbReference>